<dbReference type="GO" id="GO:0071111">
    <property type="term" value="F:cyclic-guanylate-specific phosphodiesterase activity"/>
    <property type="evidence" value="ECO:0007669"/>
    <property type="project" value="InterPro"/>
</dbReference>
<evidence type="ECO:0000259" key="1">
    <source>
        <dbReference type="PROSITE" id="PS50883"/>
    </source>
</evidence>
<dbReference type="SMART" id="SM00052">
    <property type="entry name" value="EAL"/>
    <property type="match status" value="1"/>
</dbReference>
<gene>
    <name evidence="2" type="ORF">DIZ79_15000</name>
</gene>
<dbReference type="Proteomes" id="UP000255508">
    <property type="component" value="Unassembled WGS sequence"/>
</dbReference>
<dbReference type="InterPro" id="IPR050706">
    <property type="entry name" value="Cyclic-di-GMP_PDE-like"/>
</dbReference>
<comment type="caution">
    <text evidence="2">The sequence shown here is derived from an EMBL/GenBank/DDBJ whole genome shotgun (WGS) entry which is preliminary data.</text>
</comment>
<protein>
    <recommendedName>
        <fullName evidence="1">EAL domain-containing protein</fullName>
    </recommendedName>
</protein>
<feature type="domain" description="EAL" evidence="1">
    <location>
        <begin position="1"/>
        <end position="207"/>
    </location>
</feature>
<reference evidence="2 3" key="1">
    <citation type="journal article" date="2018" name="ISME J.">
        <title>Endosymbiont genomes yield clues of tubeworm success.</title>
        <authorList>
            <person name="Li Y."/>
            <person name="Liles M.R."/>
            <person name="Halanych K.M."/>
        </authorList>
    </citation>
    <scope>NUCLEOTIDE SEQUENCE [LARGE SCALE GENOMIC DNA]</scope>
    <source>
        <strain evidence="2">A1422</strain>
    </source>
</reference>
<dbReference type="PANTHER" id="PTHR33121">
    <property type="entry name" value="CYCLIC DI-GMP PHOSPHODIESTERASE PDEF"/>
    <property type="match status" value="1"/>
</dbReference>
<dbReference type="Pfam" id="PF00563">
    <property type="entry name" value="EAL"/>
    <property type="match status" value="1"/>
</dbReference>
<dbReference type="SUPFAM" id="SSF141868">
    <property type="entry name" value="EAL domain-like"/>
    <property type="match status" value="1"/>
</dbReference>
<sequence length="211" mass="23097">MVDHVIIPLAEEIGLIGKIGMWILHAGCQQVHEWHQAGLGNIEIAFNLSGRQRELGLTANDISQILLETGLSGEFLTLEITESELIEDTAEEITWLQSFKNVGAKLSIDDFGTGYSSLSYLKQFPVDILKIDRAFVVDLPDHQDDASLVEAIAAIAKSLNLKLVAEGVETRDQAEFLKKIGCDYLQGYHFGKPMPAAELAKKIGAVTDPPP</sequence>
<dbReference type="Gene3D" id="3.20.20.450">
    <property type="entry name" value="EAL domain"/>
    <property type="match status" value="1"/>
</dbReference>
<dbReference type="AlphaFoldDB" id="A0A370DUQ0"/>
<dbReference type="PROSITE" id="PS50883">
    <property type="entry name" value="EAL"/>
    <property type="match status" value="1"/>
</dbReference>
<organism evidence="2 3">
    <name type="scientific">endosymbiont of Lamellibrachia luymesi</name>
    <dbReference type="NCBI Taxonomy" id="2200907"/>
    <lineage>
        <taxon>Bacteria</taxon>
        <taxon>Pseudomonadati</taxon>
        <taxon>Pseudomonadota</taxon>
        <taxon>Gammaproteobacteria</taxon>
        <taxon>sulfur-oxidizing symbionts</taxon>
    </lineage>
</organism>
<evidence type="ECO:0000313" key="3">
    <source>
        <dbReference type="Proteomes" id="UP000255508"/>
    </source>
</evidence>
<dbReference type="PANTHER" id="PTHR33121:SF70">
    <property type="entry name" value="SIGNALING PROTEIN YKOW"/>
    <property type="match status" value="1"/>
</dbReference>
<name>A0A370DUQ0_9GAMM</name>
<dbReference type="CDD" id="cd01948">
    <property type="entry name" value="EAL"/>
    <property type="match status" value="1"/>
</dbReference>
<accession>A0A370DUQ0</accession>
<dbReference type="InterPro" id="IPR035919">
    <property type="entry name" value="EAL_sf"/>
</dbReference>
<dbReference type="EMBL" id="QFXD01000258">
    <property type="protein sequence ID" value="RDH88087.1"/>
    <property type="molecule type" value="Genomic_DNA"/>
</dbReference>
<dbReference type="InterPro" id="IPR001633">
    <property type="entry name" value="EAL_dom"/>
</dbReference>
<proteinExistence type="predicted"/>
<evidence type="ECO:0000313" key="2">
    <source>
        <dbReference type="EMBL" id="RDH88087.1"/>
    </source>
</evidence>